<sequence length="244" mass="27333">MLERVVSSRLLFSLLLLLRLPDETSQKTWRQTGVDMKYDAEVVAVLKVSRMACVALCEASSTCKSYNYKGVTECHMLDWRPTAPTKDLDPKLMVATGWSFFNVHPPPLPAAGNVCPGFEVVHYDQPGNLKYDFNIDGYTCINSPYITAKILSGKTDCRMKLEYNMGLFVLNLLDLIPNLQPTQEYYNVLKSCASSMCLGMVCTMTDAGGIPTFCTLVKQTHTSSLAWKTPILGSNYWYVYCTEP</sequence>
<feature type="chain" id="PRO_5041901599" description="Apple domain-containing protein" evidence="1">
    <location>
        <begin position="27"/>
        <end position="244"/>
    </location>
</feature>
<dbReference type="InterPro" id="IPR003609">
    <property type="entry name" value="Pan_app"/>
</dbReference>
<dbReference type="Pfam" id="PF00024">
    <property type="entry name" value="PAN_1"/>
    <property type="match status" value="1"/>
</dbReference>
<dbReference type="AlphaFoldDB" id="A0AAE1QL95"/>
<name>A0AAE1QL95_9EUCA</name>
<keyword evidence="1" id="KW-0732">Signal</keyword>
<evidence type="ECO:0000259" key="2">
    <source>
        <dbReference type="Pfam" id="PF00024"/>
    </source>
</evidence>
<feature type="domain" description="Apple" evidence="2">
    <location>
        <begin position="35"/>
        <end position="90"/>
    </location>
</feature>
<evidence type="ECO:0000256" key="1">
    <source>
        <dbReference type="SAM" id="SignalP"/>
    </source>
</evidence>
<evidence type="ECO:0000313" key="4">
    <source>
        <dbReference type="Proteomes" id="UP001292094"/>
    </source>
</evidence>
<keyword evidence="4" id="KW-1185">Reference proteome</keyword>
<feature type="signal peptide" evidence="1">
    <location>
        <begin position="1"/>
        <end position="26"/>
    </location>
</feature>
<dbReference type="EMBL" id="JAWZYT010000055">
    <property type="protein sequence ID" value="KAK4328816.1"/>
    <property type="molecule type" value="Genomic_DNA"/>
</dbReference>
<organism evidence="3 4">
    <name type="scientific">Petrolisthes manimaculis</name>
    <dbReference type="NCBI Taxonomy" id="1843537"/>
    <lineage>
        <taxon>Eukaryota</taxon>
        <taxon>Metazoa</taxon>
        <taxon>Ecdysozoa</taxon>
        <taxon>Arthropoda</taxon>
        <taxon>Crustacea</taxon>
        <taxon>Multicrustacea</taxon>
        <taxon>Malacostraca</taxon>
        <taxon>Eumalacostraca</taxon>
        <taxon>Eucarida</taxon>
        <taxon>Decapoda</taxon>
        <taxon>Pleocyemata</taxon>
        <taxon>Anomura</taxon>
        <taxon>Galatheoidea</taxon>
        <taxon>Porcellanidae</taxon>
        <taxon>Petrolisthes</taxon>
    </lineage>
</organism>
<accession>A0AAE1QL95</accession>
<reference evidence="3" key="1">
    <citation type="submission" date="2023-11" db="EMBL/GenBank/DDBJ databases">
        <title>Genome assemblies of two species of porcelain crab, Petrolisthes cinctipes and Petrolisthes manimaculis (Anomura: Porcellanidae).</title>
        <authorList>
            <person name="Angst P."/>
        </authorList>
    </citation>
    <scope>NUCLEOTIDE SEQUENCE</scope>
    <source>
        <strain evidence="3">PB745_02</strain>
        <tissue evidence="3">Gill</tissue>
    </source>
</reference>
<comment type="caution">
    <text evidence="3">The sequence shown here is derived from an EMBL/GenBank/DDBJ whole genome shotgun (WGS) entry which is preliminary data.</text>
</comment>
<protein>
    <recommendedName>
        <fullName evidence="2">Apple domain-containing protein</fullName>
    </recommendedName>
</protein>
<evidence type="ECO:0000313" key="3">
    <source>
        <dbReference type="EMBL" id="KAK4328816.1"/>
    </source>
</evidence>
<dbReference type="Proteomes" id="UP001292094">
    <property type="component" value="Unassembled WGS sequence"/>
</dbReference>
<proteinExistence type="predicted"/>
<gene>
    <name evidence="3" type="ORF">Pmani_000790</name>
</gene>